<name>A0A547PIS3_9RHOB</name>
<dbReference type="AlphaFoldDB" id="A0A547PIS3"/>
<dbReference type="OrthoDB" id="5180013at2"/>
<gene>
    <name evidence="1" type="ORF">FEV53_19585</name>
</gene>
<evidence type="ECO:0000313" key="2">
    <source>
        <dbReference type="Proteomes" id="UP000318590"/>
    </source>
</evidence>
<accession>A0A547PIS3</accession>
<comment type="caution">
    <text evidence="1">The sequence shown here is derived from an EMBL/GenBank/DDBJ whole genome shotgun (WGS) entry which is preliminary data.</text>
</comment>
<dbReference type="Proteomes" id="UP000318590">
    <property type="component" value="Unassembled WGS sequence"/>
</dbReference>
<reference evidence="1 2" key="1">
    <citation type="submission" date="2019-06" db="EMBL/GenBank/DDBJ databases">
        <title>Paenimaribius caenipelagi gen. nov., sp. nov., isolated from a tidal flat.</title>
        <authorList>
            <person name="Yoon J.-H."/>
        </authorList>
    </citation>
    <scope>NUCLEOTIDE SEQUENCE [LARGE SCALE GENOMIC DNA]</scope>
    <source>
        <strain evidence="1 2">JBTF-M29</strain>
    </source>
</reference>
<protein>
    <submittedName>
        <fullName evidence="1">Uncharacterized protein</fullName>
    </submittedName>
</protein>
<sequence length="291" mass="32493">MTNEEKAKISFRIALANLKRQEITVYSDDVRNWKSAALPSVSTRFNSLLKFLAISSPVGTWKNSFDMAYQPFIASDMNPAHPGFGRGEASPMSEVDGYWQHAEMLGYLERKSGSKGREVRLTISGHSYVESLGANLVEGEQIFVAMWFSEEITKPLYECVIEPPIKKAGYIPVRIDDTQHNEMIDNKIIAEIRKSKAVIVDLTCGVGTDAISQKIGIPRGGVYFEAGFATGLNLPVIWMVKDDIADTPNVVHFDVRQFNQIRWNTSNFEKCREELSARIVATLGVGPLVEN</sequence>
<proteinExistence type="predicted"/>
<organism evidence="1 2">
    <name type="scientific">Palleronia caenipelagi</name>
    <dbReference type="NCBI Taxonomy" id="2489174"/>
    <lineage>
        <taxon>Bacteria</taxon>
        <taxon>Pseudomonadati</taxon>
        <taxon>Pseudomonadota</taxon>
        <taxon>Alphaproteobacteria</taxon>
        <taxon>Rhodobacterales</taxon>
        <taxon>Roseobacteraceae</taxon>
        <taxon>Palleronia</taxon>
    </lineage>
</organism>
<keyword evidence="2" id="KW-1185">Reference proteome</keyword>
<dbReference type="EMBL" id="VFSV01000093">
    <property type="protein sequence ID" value="TRD14048.1"/>
    <property type="molecule type" value="Genomic_DNA"/>
</dbReference>
<dbReference type="RefSeq" id="WP_142836335.1">
    <property type="nucleotide sequence ID" value="NZ_VFSV01000093.1"/>
</dbReference>
<evidence type="ECO:0000313" key="1">
    <source>
        <dbReference type="EMBL" id="TRD14048.1"/>
    </source>
</evidence>